<reference evidence="2" key="2">
    <citation type="submission" date="2018-03" db="EMBL/GenBank/DDBJ databases">
        <title>The Triticum urartu genome reveals the dynamic nature of wheat genome evolution.</title>
        <authorList>
            <person name="Ling H."/>
            <person name="Ma B."/>
            <person name="Shi X."/>
            <person name="Liu H."/>
            <person name="Dong L."/>
            <person name="Sun H."/>
            <person name="Cao Y."/>
            <person name="Gao Q."/>
            <person name="Zheng S."/>
            <person name="Li Y."/>
            <person name="Yu Y."/>
            <person name="Du H."/>
            <person name="Qi M."/>
            <person name="Li Y."/>
            <person name="Yu H."/>
            <person name="Cui Y."/>
            <person name="Wang N."/>
            <person name="Chen C."/>
            <person name="Wu H."/>
            <person name="Zhao Y."/>
            <person name="Zhang J."/>
            <person name="Li Y."/>
            <person name="Zhou W."/>
            <person name="Zhang B."/>
            <person name="Hu W."/>
            <person name="Eijk M."/>
            <person name="Tang J."/>
            <person name="Witsenboer H."/>
            <person name="Zhao S."/>
            <person name="Li Z."/>
            <person name="Zhang A."/>
            <person name="Wang D."/>
            <person name="Liang C."/>
        </authorList>
    </citation>
    <scope>NUCLEOTIDE SEQUENCE [LARGE SCALE GENOMIC DNA]</scope>
    <source>
        <strain evidence="2">cv. G1812</strain>
    </source>
</reference>
<dbReference type="InterPro" id="IPR025558">
    <property type="entry name" value="DUF4283"/>
</dbReference>
<feature type="domain" description="DUF4283" evidence="1">
    <location>
        <begin position="2"/>
        <end position="57"/>
    </location>
</feature>
<reference evidence="2" key="3">
    <citation type="submission" date="2022-06" db="UniProtKB">
        <authorList>
            <consortium name="EnsemblPlants"/>
        </authorList>
    </citation>
    <scope>IDENTIFICATION</scope>
</reference>
<organism evidence="2 3">
    <name type="scientific">Triticum urartu</name>
    <name type="common">Red wild einkorn</name>
    <name type="synonym">Crithodium urartu</name>
    <dbReference type="NCBI Taxonomy" id="4572"/>
    <lineage>
        <taxon>Eukaryota</taxon>
        <taxon>Viridiplantae</taxon>
        <taxon>Streptophyta</taxon>
        <taxon>Embryophyta</taxon>
        <taxon>Tracheophyta</taxon>
        <taxon>Spermatophyta</taxon>
        <taxon>Magnoliopsida</taxon>
        <taxon>Liliopsida</taxon>
        <taxon>Poales</taxon>
        <taxon>Poaceae</taxon>
        <taxon>BOP clade</taxon>
        <taxon>Pooideae</taxon>
        <taxon>Triticodae</taxon>
        <taxon>Triticeae</taxon>
        <taxon>Triticinae</taxon>
        <taxon>Triticum</taxon>
    </lineage>
</organism>
<evidence type="ECO:0000313" key="2">
    <source>
        <dbReference type="EnsemblPlants" id="TuG1812G0200003665.01.T01.cds257065"/>
    </source>
</evidence>
<dbReference type="EnsemblPlants" id="TuG1812G0200003665.01.T01">
    <property type="protein sequence ID" value="TuG1812G0200003665.01.T01.cds257065"/>
    <property type="gene ID" value="TuG1812G0200003665.01"/>
</dbReference>
<dbReference type="Proteomes" id="UP000015106">
    <property type="component" value="Chromosome 2"/>
</dbReference>
<evidence type="ECO:0000313" key="3">
    <source>
        <dbReference type="Proteomes" id="UP000015106"/>
    </source>
</evidence>
<accession>A0A8R7TJA8</accession>
<evidence type="ECO:0000259" key="1">
    <source>
        <dbReference type="Pfam" id="PF14111"/>
    </source>
</evidence>
<keyword evidence="3" id="KW-1185">Reference proteome</keyword>
<sequence>MRVSWDLTQPVETHPLEDKLYTLHFSCLRDCKQVMEGGPWIFKGDAVILAPYNGFSKPCTIYLDMLAIWIRVHDLPNDFVDMVKSLAA</sequence>
<proteinExistence type="predicted"/>
<dbReference type="Pfam" id="PF14111">
    <property type="entry name" value="DUF4283"/>
    <property type="match status" value="1"/>
</dbReference>
<name>A0A8R7TJA8_TRIUA</name>
<protein>
    <recommendedName>
        <fullName evidence="1">DUF4283 domain-containing protein</fullName>
    </recommendedName>
</protein>
<dbReference type="AlphaFoldDB" id="A0A8R7TJA8"/>
<reference evidence="3" key="1">
    <citation type="journal article" date="2013" name="Nature">
        <title>Draft genome of the wheat A-genome progenitor Triticum urartu.</title>
        <authorList>
            <person name="Ling H.Q."/>
            <person name="Zhao S."/>
            <person name="Liu D."/>
            <person name="Wang J."/>
            <person name="Sun H."/>
            <person name="Zhang C."/>
            <person name="Fan H."/>
            <person name="Li D."/>
            <person name="Dong L."/>
            <person name="Tao Y."/>
            <person name="Gao C."/>
            <person name="Wu H."/>
            <person name="Li Y."/>
            <person name="Cui Y."/>
            <person name="Guo X."/>
            <person name="Zheng S."/>
            <person name="Wang B."/>
            <person name="Yu K."/>
            <person name="Liang Q."/>
            <person name="Yang W."/>
            <person name="Lou X."/>
            <person name="Chen J."/>
            <person name="Feng M."/>
            <person name="Jian J."/>
            <person name="Zhang X."/>
            <person name="Luo G."/>
            <person name="Jiang Y."/>
            <person name="Liu J."/>
            <person name="Wang Z."/>
            <person name="Sha Y."/>
            <person name="Zhang B."/>
            <person name="Wu H."/>
            <person name="Tang D."/>
            <person name="Shen Q."/>
            <person name="Xue P."/>
            <person name="Zou S."/>
            <person name="Wang X."/>
            <person name="Liu X."/>
            <person name="Wang F."/>
            <person name="Yang Y."/>
            <person name="An X."/>
            <person name="Dong Z."/>
            <person name="Zhang K."/>
            <person name="Zhang X."/>
            <person name="Luo M.C."/>
            <person name="Dvorak J."/>
            <person name="Tong Y."/>
            <person name="Wang J."/>
            <person name="Yang H."/>
            <person name="Li Z."/>
            <person name="Wang D."/>
            <person name="Zhang A."/>
            <person name="Wang J."/>
        </authorList>
    </citation>
    <scope>NUCLEOTIDE SEQUENCE</scope>
    <source>
        <strain evidence="3">cv. G1812</strain>
    </source>
</reference>
<dbReference type="Gramene" id="TuG1812G0200003665.01.T01">
    <property type="protein sequence ID" value="TuG1812G0200003665.01.T01.cds257065"/>
    <property type="gene ID" value="TuG1812G0200003665.01"/>
</dbReference>